<dbReference type="EMBL" id="JBHSJJ010000005">
    <property type="protein sequence ID" value="MFC4872331.1"/>
    <property type="molecule type" value="Genomic_DNA"/>
</dbReference>
<keyword evidence="2" id="KW-1185">Reference proteome</keyword>
<organism evidence="1 2">
    <name type="scientific">Negadavirga shengliensis</name>
    <dbReference type="NCBI Taxonomy" id="1389218"/>
    <lineage>
        <taxon>Bacteria</taxon>
        <taxon>Pseudomonadati</taxon>
        <taxon>Bacteroidota</taxon>
        <taxon>Cytophagia</taxon>
        <taxon>Cytophagales</taxon>
        <taxon>Cyclobacteriaceae</taxon>
        <taxon>Negadavirga</taxon>
    </lineage>
</organism>
<dbReference type="RefSeq" id="WP_377064623.1">
    <property type="nucleotide sequence ID" value="NZ_JBHSJJ010000005.1"/>
</dbReference>
<comment type="caution">
    <text evidence="1">The sequence shown here is derived from an EMBL/GenBank/DDBJ whole genome shotgun (WGS) entry which is preliminary data.</text>
</comment>
<reference evidence="2" key="1">
    <citation type="journal article" date="2019" name="Int. J. Syst. Evol. Microbiol.">
        <title>The Global Catalogue of Microorganisms (GCM) 10K type strain sequencing project: providing services to taxonomists for standard genome sequencing and annotation.</title>
        <authorList>
            <consortium name="The Broad Institute Genomics Platform"/>
            <consortium name="The Broad Institute Genome Sequencing Center for Infectious Disease"/>
            <person name="Wu L."/>
            <person name="Ma J."/>
        </authorList>
    </citation>
    <scope>NUCLEOTIDE SEQUENCE [LARGE SCALE GENOMIC DNA]</scope>
    <source>
        <strain evidence="2">CGMCC 4.7466</strain>
    </source>
</reference>
<accession>A0ABV9T1E3</accession>
<dbReference type="Proteomes" id="UP001595818">
    <property type="component" value="Unassembled WGS sequence"/>
</dbReference>
<protein>
    <submittedName>
        <fullName evidence="1">Uncharacterized protein</fullName>
    </submittedName>
</protein>
<proteinExistence type="predicted"/>
<gene>
    <name evidence="1" type="ORF">ACFPFU_11565</name>
</gene>
<sequence>MMQLSSLRICSPPQKGKSLQQVLLIRVALVLISLAPAKAAQFSNLEPIELKVPQQLFVPNEFYIKGLLDERTDRSPVAFLVPSISSGNQLQTVDLKGGAIPALENFMFNSLPQNPALRPVVVKIKDCKIMETLVDNQKGVVEGQVFLDFAFELVRGDDLVHLLDFQGGMSYKRGTRQHAVIEPVFRRSLGNALNYFNDWIEKEAPVNEKLAKTVKVSIRDYRHDYDDDTVFYDPQRPLRWTDFRGRPRFSQYAASIFASISYEGNSKVVGGEVHLDLILKTYMLKSSSWVRGQNPDGHGLNHEQRHFDIAKIVTERLREKISQLELLPHNFDRVISYHYLEAYREMNRLQEQYDQETSHGMNKSAQERWNRKIDDELKAFNLLDNG</sequence>
<evidence type="ECO:0000313" key="1">
    <source>
        <dbReference type="EMBL" id="MFC4872331.1"/>
    </source>
</evidence>
<evidence type="ECO:0000313" key="2">
    <source>
        <dbReference type="Proteomes" id="UP001595818"/>
    </source>
</evidence>
<name>A0ABV9T1E3_9BACT</name>